<keyword evidence="4" id="KW-1185">Reference proteome</keyword>
<dbReference type="AlphaFoldDB" id="E2S5U5"/>
<feature type="compositionally biased region" description="Low complexity" evidence="1">
    <location>
        <begin position="63"/>
        <end position="91"/>
    </location>
</feature>
<evidence type="ECO:0000313" key="4">
    <source>
        <dbReference type="Proteomes" id="UP000003020"/>
    </source>
</evidence>
<protein>
    <recommendedName>
        <fullName evidence="5">Secreted protein</fullName>
    </recommendedName>
</protein>
<feature type="chain" id="PRO_5039624609" description="Secreted protein" evidence="2">
    <location>
        <begin position="33"/>
        <end position="201"/>
    </location>
</feature>
<dbReference type="EMBL" id="ABYQ02000013">
    <property type="protein sequence ID" value="EFQ79956.1"/>
    <property type="molecule type" value="Genomic_DNA"/>
</dbReference>
<feature type="compositionally biased region" description="Low complexity" evidence="1">
    <location>
        <begin position="44"/>
        <end position="55"/>
    </location>
</feature>
<sequence>MYGMSHNYSLAPSRYLAAAAIAPLCFSLVACSNDADTSAEPEFSDATAASSSAEETSSEETTSEPATSEAADTVTETAAAEPTSAEAAPAEETAESGNAESEAPAAVPADTGRGDCSPEALQPAAPTMTNIRVNNCDGQWAHFAKDSTDWTAWARYEGGQWVAIESIGEATSGMAAPCYDVDKWAAEGAPAFVTEKMRRCD</sequence>
<gene>
    <name evidence="3" type="ORF">HMPREF0305_11836</name>
</gene>
<evidence type="ECO:0000256" key="1">
    <source>
        <dbReference type="SAM" id="MobiDB-lite"/>
    </source>
</evidence>
<feature type="region of interest" description="Disordered" evidence="1">
    <location>
        <begin position="36"/>
        <end position="125"/>
    </location>
</feature>
<proteinExistence type="predicted"/>
<name>E2S5U5_9CORY</name>
<evidence type="ECO:0000313" key="3">
    <source>
        <dbReference type="EMBL" id="EFQ79956.1"/>
    </source>
</evidence>
<evidence type="ECO:0000256" key="2">
    <source>
        <dbReference type="SAM" id="SignalP"/>
    </source>
</evidence>
<accession>E2S5U5</accession>
<dbReference type="Proteomes" id="UP000003020">
    <property type="component" value="Unassembled WGS sequence"/>
</dbReference>
<dbReference type="eggNOG" id="ENOG5031J6C">
    <property type="taxonomic scope" value="Bacteria"/>
</dbReference>
<feature type="signal peptide" evidence="2">
    <location>
        <begin position="1"/>
        <end position="32"/>
    </location>
</feature>
<organism evidence="3 4">
    <name type="scientific">Corynebacterium pseudogenitalium ATCC 33035</name>
    <dbReference type="NCBI Taxonomy" id="525264"/>
    <lineage>
        <taxon>Bacteria</taxon>
        <taxon>Bacillati</taxon>
        <taxon>Actinomycetota</taxon>
        <taxon>Actinomycetes</taxon>
        <taxon>Mycobacteriales</taxon>
        <taxon>Corynebacteriaceae</taxon>
        <taxon>Corynebacterium</taxon>
    </lineage>
</organism>
<evidence type="ECO:0008006" key="5">
    <source>
        <dbReference type="Google" id="ProtNLM"/>
    </source>
</evidence>
<reference evidence="3 4" key="1">
    <citation type="submission" date="2010-08" db="EMBL/GenBank/DDBJ databases">
        <authorList>
            <person name="Muzny D."/>
            <person name="Qin X."/>
            <person name="Buhay C."/>
            <person name="Dugan-Rocha S."/>
            <person name="Ding Y."/>
            <person name="Chen G."/>
            <person name="Hawes A."/>
            <person name="Holder M."/>
            <person name="Jhangiani S."/>
            <person name="Johnson A."/>
            <person name="Khan Z."/>
            <person name="Li Z."/>
            <person name="Liu W."/>
            <person name="Liu X."/>
            <person name="Perez L."/>
            <person name="Shen H."/>
            <person name="Wang Q."/>
            <person name="Watt J."/>
            <person name="Xi L."/>
            <person name="Xin Y."/>
            <person name="Zhou J."/>
            <person name="Deng J."/>
            <person name="Jiang H."/>
            <person name="Liu Y."/>
            <person name="Qu J."/>
            <person name="Song X.-Z."/>
            <person name="Zhang L."/>
            <person name="Villasana D."/>
            <person name="Johnson A."/>
            <person name="Liu J."/>
            <person name="Liyanage D."/>
            <person name="Lorensuhewa L."/>
            <person name="Robinson T."/>
            <person name="Song A."/>
            <person name="Song B.-B."/>
            <person name="Dinh H."/>
            <person name="Thornton R."/>
            <person name="Coyle M."/>
            <person name="Francisco L."/>
            <person name="Jackson L."/>
            <person name="Javaid M."/>
            <person name="Korchina V."/>
            <person name="Kovar C."/>
            <person name="Mata R."/>
            <person name="Mathew T."/>
            <person name="Ngo R."/>
            <person name="Nguyen L."/>
            <person name="Nguyen N."/>
            <person name="Okwuonu G."/>
            <person name="Ongeri F."/>
            <person name="Pham C."/>
            <person name="Simmons D."/>
            <person name="Wilczek-Boney K."/>
            <person name="Hale W."/>
            <person name="Jakkamsetti A."/>
            <person name="Pham P."/>
            <person name="Ruth R."/>
            <person name="San Lucas F."/>
            <person name="Warren J."/>
            <person name="Zhang J."/>
            <person name="Zhao Z."/>
            <person name="Zhou C."/>
            <person name="Zhu D."/>
            <person name="Lee S."/>
            <person name="Bess C."/>
            <person name="Blankenburg K."/>
            <person name="Forbes L."/>
            <person name="Fu Q."/>
            <person name="Gubbala S."/>
            <person name="Hirani K."/>
            <person name="Jayaseelan J.C."/>
            <person name="Lara F."/>
            <person name="Munidasa M."/>
            <person name="Palculict T."/>
            <person name="Patil S."/>
            <person name="Pu L.-L."/>
            <person name="Saada N."/>
            <person name="Tang L."/>
            <person name="Weissenberger G."/>
            <person name="Zhu Y."/>
            <person name="Hemphill L."/>
            <person name="Shang Y."/>
            <person name="Youmans B."/>
            <person name="Ayvaz T."/>
            <person name="Ross M."/>
            <person name="Santibanez J."/>
            <person name="Aqrawi P."/>
            <person name="Gross S."/>
            <person name="Joshi V."/>
            <person name="Fowler G."/>
            <person name="Nazareth L."/>
            <person name="Reid J."/>
            <person name="Worley K."/>
            <person name="Petrosino J."/>
            <person name="Highlander S."/>
            <person name="Gibbs R."/>
        </authorList>
    </citation>
    <scope>NUCLEOTIDE SEQUENCE [LARGE SCALE GENOMIC DNA]</scope>
    <source>
        <strain evidence="3 4">ATCC 33035</strain>
    </source>
</reference>
<dbReference type="HOGENOM" id="CLU_1458998_0_0_11"/>
<comment type="caution">
    <text evidence="3">The sequence shown here is derived from an EMBL/GenBank/DDBJ whole genome shotgun (WGS) entry which is preliminary data.</text>
</comment>
<keyword evidence="2" id="KW-0732">Signal</keyword>